<dbReference type="AlphaFoldDB" id="A0A4S8J216"/>
<keyword evidence="7" id="KW-1185">Reference proteome</keyword>
<protein>
    <recommendedName>
        <fullName evidence="5">NAC domain-containing protein</fullName>
    </recommendedName>
</protein>
<evidence type="ECO:0000259" key="5">
    <source>
        <dbReference type="PROSITE" id="PS51005"/>
    </source>
</evidence>
<dbReference type="PANTHER" id="PTHR31719:SF94">
    <property type="entry name" value="PROTEIN ATAF2"/>
    <property type="match status" value="1"/>
</dbReference>
<dbReference type="EMBL" id="PYDT01000007">
    <property type="protein sequence ID" value="THU55325.1"/>
    <property type="molecule type" value="Genomic_DNA"/>
</dbReference>
<keyword evidence="1" id="KW-0805">Transcription regulation</keyword>
<feature type="domain" description="NAC" evidence="5">
    <location>
        <begin position="2"/>
        <end position="152"/>
    </location>
</feature>
<dbReference type="PANTHER" id="PTHR31719">
    <property type="entry name" value="NAC TRANSCRIPTION FACTOR 56"/>
    <property type="match status" value="1"/>
</dbReference>
<dbReference type="SUPFAM" id="SSF101941">
    <property type="entry name" value="NAC domain"/>
    <property type="match status" value="1"/>
</dbReference>
<dbReference type="GO" id="GO:0003677">
    <property type="term" value="F:DNA binding"/>
    <property type="evidence" value="ECO:0007669"/>
    <property type="project" value="UniProtKB-KW"/>
</dbReference>
<evidence type="ECO:0000256" key="2">
    <source>
        <dbReference type="ARBA" id="ARBA00023125"/>
    </source>
</evidence>
<keyword evidence="3" id="KW-0804">Transcription</keyword>
<sequence>MLPPGFTFQPSDQDLVVHFLLRWIHGLQLCRNVVQEADAYAREPEALLRGQQKAYFFTTLKPSSRNSSQVARRAGRGTWTLNTSKQGDPIKLAVAGGYKVIVWFKRHLSFHLGNAKNSTGFVMDEFALSSSYAPSNAKGRPGQKVLCVIRQTRRAINDAAKRKRQQLQTWSPPPTPAAGVRKVSNARLQKLQLLYIFRSMKRWGLTTSEEETQLKDLMHDPQVDENHPTIKNMVAQFADRASQLDSIHHVLPKVEVEEGGRCQTIVHTGVTSAGKE</sequence>
<proteinExistence type="predicted"/>
<comment type="caution">
    <text evidence="6">The sequence shown here is derived from an EMBL/GenBank/DDBJ whole genome shotgun (WGS) entry which is preliminary data.</text>
</comment>
<dbReference type="Gene3D" id="2.170.150.80">
    <property type="entry name" value="NAC domain"/>
    <property type="match status" value="1"/>
</dbReference>
<organism evidence="6 7">
    <name type="scientific">Musa balbisiana</name>
    <name type="common">Banana</name>
    <dbReference type="NCBI Taxonomy" id="52838"/>
    <lineage>
        <taxon>Eukaryota</taxon>
        <taxon>Viridiplantae</taxon>
        <taxon>Streptophyta</taxon>
        <taxon>Embryophyta</taxon>
        <taxon>Tracheophyta</taxon>
        <taxon>Spermatophyta</taxon>
        <taxon>Magnoliopsida</taxon>
        <taxon>Liliopsida</taxon>
        <taxon>Zingiberales</taxon>
        <taxon>Musaceae</taxon>
        <taxon>Musa</taxon>
    </lineage>
</organism>
<evidence type="ECO:0000313" key="6">
    <source>
        <dbReference type="EMBL" id="THU55325.1"/>
    </source>
</evidence>
<evidence type="ECO:0000313" key="7">
    <source>
        <dbReference type="Proteomes" id="UP000317650"/>
    </source>
</evidence>
<dbReference type="Proteomes" id="UP000317650">
    <property type="component" value="Chromosome 11"/>
</dbReference>
<reference evidence="6 7" key="1">
    <citation type="journal article" date="2019" name="Nat. Plants">
        <title>Genome sequencing of Musa balbisiana reveals subgenome evolution and function divergence in polyploid bananas.</title>
        <authorList>
            <person name="Yao X."/>
        </authorList>
    </citation>
    <scope>NUCLEOTIDE SEQUENCE [LARGE SCALE GENOMIC DNA]</scope>
    <source>
        <strain evidence="7">cv. DH-PKW</strain>
        <tissue evidence="6">Leaves</tissue>
    </source>
</reference>
<evidence type="ECO:0000256" key="1">
    <source>
        <dbReference type="ARBA" id="ARBA00023015"/>
    </source>
</evidence>
<evidence type="ECO:0000256" key="3">
    <source>
        <dbReference type="ARBA" id="ARBA00023163"/>
    </source>
</evidence>
<dbReference type="GO" id="GO:0006355">
    <property type="term" value="P:regulation of DNA-templated transcription"/>
    <property type="evidence" value="ECO:0007669"/>
    <property type="project" value="InterPro"/>
</dbReference>
<keyword evidence="2" id="KW-0238">DNA-binding</keyword>
<accession>A0A4S8J216</accession>
<dbReference type="Pfam" id="PF02365">
    <property type="entry name" value="NAM"/>
    <property type="match status" value="1"/>
</dbReference>
<dbReference type="PROSITE" id="PS51005">
    <property type="entry name" value="NAC"/>
    <property type="match status" value="1"/>
</dbReference>
<dbReference type="InterPro" id="IPR003441">
    <property type="entry name" value="NAC-dom"/>
</dbReference>
<name>A0A4S8J216_MUSBA</name>
<keyword evidence="4" id="KW-0539">Nucleus</keyword>
<dbReference type="InterPro" id="IPR036093">
    <property type="entry name" value="NAC_dom_sf"/>
</dbReference>
<gene>
    <name evidence="6" type="ORF">C4D60_Mb11t05390</name>
</gene>
<evidence type="ECO:0000256" key="4">
    <source>
        <dbReference type="ARBA" id="ARBA00023242"/>
    </source>
</evidence>